<evidence type="ECO:0000256" key="13">
    <source>
        <dbReference type="ARBA" id="ARBA00023237"/>
    </source>
</evidence>
<feature type="domain" description="SLBB" evidence="18">
    <location>
        <begin position="558"/>
        <end position="609"/>
    </location>
</feature>
<feature type="domain" description="Polysaccharide export protein N-terminal" evidence="16">
    <location>
        <begin position="119"/>
        <end position="182"/>
    </location>
</feature>
<evidence type="ECO:0000256" key="7">
    <source>
        <dbReference type="ARBA" id="ARBA00022729"/>
    </source>
</evidence>
<evidence type="ECO:0000256" key="11">
    <source>
        <dbReference type="ARBA" id="ARBA00023136"/>
    </source>
</evidence>
<reference evidence="20" key="1">
    <citation type="journal article" date="2019" name="Int. J. Syst. Evol. Microbiol.">
        <title>The Global Catalogue of Microorganisms (GCM) 10K type strain sequencing project: providing services to taxonomists for standard genome sequencing and annotation.</title>
        <authorList>
            <consortium name="The Broad Institute Genomics Platform"/>
            <consortium name="The Broad Institute Genome Sequencing Center for Infectious Disease"/>
            <person name="Wu L."/>
            <person name="Ma J."/>
        </authorList>
    </citation>
    <scope>NUCLEOTIDE SEQUENCE [LARGE SCALE GENOMIC DNA]</scope>
    <source>
        <strain evidence="20">CGMCC 1.15111</strain>
    </source>
</reference>
<feature type="domain" description="Soluble ligand binding" evidence="17">
    <location>
        <begin position="290"/>
        <end position="338"/>
    </location>
</feature>
<dbReference type="Pfam" id="PF22461">
    <property type="entry name" value="SLBB_2"/>
    <property type="match status" value="2"/>
</dbReference>
<accession>A0ABQ3I4F8</accession>
<keyword evidence="20" id="KW-1185">Reference proteome</keyword>
<keyword evidence="5" id="KW-0762">Sugar transport</keyword>
<evidence type="ECO:0000259" key="16">
    <source>
        <dbReference type="Pfam" id="PF02563"/>
    </source>
</evidence>
<keyword evidence="4" id="KW-1134">Transmembrane beta strand</keyword>
<comment type="subcellular location">
    <subcellularLocation>
        <location evidence="1">Cell outer membrane</location>
        <topology evidence="1">Multi-pass membrane protein</topology>
    </subcellularLocation>
</comment>
<dbReference type="RefSeq" id="WP_189628597.1">
    <property type="nucleotide sequence ID" value="NZ_BNAG01000001.1"/>
</dbReference>
<keyword evidence="13" id="KW-0998">Cell outer membrane</keyword>
<dbReference type="Gene3D" id="3.10.560.10">
    <property type="entry name" value="Outer membrane lipoprotein wza domain like"/>
    <property type="match status" value="6"/>
</dbReference>
<comment type="caution">
    <text evidence="19">The sequence shown here is derived from an EMBL/GenBank/DDBJ whole genome shotgun (WGS) entry which is preliminary data.</text>
</comment>
<evidence type="ECO:0000256" key="5">
    <source>
        <dbReference type="ARBA" id="ARBA00022597"/>
    </source>
</evidence>
<dbReference type="InterPro" id="IPR003715">
    <property type="entry name" value="Poly_export_N"/>
</dbReference>
<feature type="domain" description="SLBB" evidence="18">
    <location>
        <begin position="208"/>
        <end position="284"/>
    </location>
</feature>
<feature type="domain" description="Soluble ligand binding" evidence="17">
    <location>
        <begin position="463"/>
        <end position="507"/>
    </location>
</feature>
<keyword evidence="7" id="KW-0732">Signal</keyword>
<evidence type="ECO:0000256" key="9">
    <source>
        <dbReference type="ARBA" id="ARBA00023065"/>
    </source>
</evidence>
<feature type="domain" description="Soluble ligand binding" evidence="17">
    <location>
        <begin position="374"/>
        <end position="418"/>
    </location>
</feature>
<evidence type="ECO:0000256" key="12">
    <source>
        <dbReference type="ARBA" id="ARBA00023139"/>
    </source>
</evidence>
<dbReference type="EMBL" id="BNAG01000001">
    <property type="protein sequence ID" value="GHE53399.1"/>
    <property type="molecule type" value="Genomic_DNA"/>
</dbReference>
<keyword evidence="3" id="KW-0813">Transport</keyword>
<evidence type="ECO:0000313" key="20">
    <source>
        <dbReference type="Proteomes" id="UP000658258"/>
    </source>
</evidence>
<dbReference type="PANTHER" id="PTHR33619">
    <property type="entry name" value="POLYSACCHARIDE EXPORT PROTEIN GFCE-RELATED"/>
    <property type="match status" value="1"/>
</dbReference>
<keyword evidence="15" id="KW-0175">Coiled coil</keyword>
<keyword evidence="9" id="KW-0406">Ion transport</keyword>
<comment type="similarity">
    <text evidence="2">Belongs to the BexD/CtrA/VexA family.</text>
</comment>
<name>A0ABQ3I4F8_9BACT</name>
<dbReference type="Pfam" id="PF02563">
    <property type="entry name" value="Poly_export"/>
    <property type="match status" value="1"/>
</dbReference>
<dbReference type="InterPro" id="IPR054765">
    <property type="entry name" value="SLBB_dom"/>
</dbReference>
<keyword evidence="6" id="KW-0812">Transmembrane</keyword>
<dbReference type="PANTHER" id="PTHR33619:SF3">
    <property type="entry name" value="POLYSACCHARIDE EXPORT PROTEIN GFCE-RELATED"/>
    <property type="match status" value="1"/>
</dbReference>
<dbReference type="Pfam" id="PF10531">
    <property type="entry name" value="SLBB"/>
    <property type="match status" value="3"/>
</dbReference>
<evidence type="ECO:0000256" key="10">
    <source>
        <dbReference type="ARBA" id="ARBA00023114"/>
    </source>
</evidence>
<organism evidence="19 20">
    <name type="scientific">Roseivirga thermotolerans</name>
    <dbReference type="NCBI Taxonomy" id="1758176"/>
    <lineage>
        <taxon>Bacteria</taxon>
        <taxon>Pseudomonadati</taxon>
        <taxon>Bacteroidota</taxon>
        <taxon>Cytophagia</taxon>
        <taxon>Cytophagales</taxon>
        <taxon>Roseivirgaceae</taxon>
        <taxon>Roseivirga</taxon>
    </lineage>
</organism>
<feature type="coiled-coil region" evidence="15">
    <location>
        <begin position="637"/>
        <end position="671"/>
    </location>
</feature>
<sequence>MAQTLPDFSTIKVSSLSDQQIESLMKQAKAMGYSESDILTLAQSQGVNAQDLALLNERFGRVKSMRASQAKANPVGDVRMRQPYVDSLQMVDKGATSIYGLDIFRRGSFLTFQTNLNQPTPKDYVLGPGDELFIDIYGASESYYQTQVTPEGTIILENLGVIALNGLSVEQAERKIRQRFATVYGGMKGEQPNTFLSLSLGQVRSVGVNVIGQVQIPGTYNLSALNTVFNALYAAGGITENGSLRQVKHFRKGKLISSIDIYDYLQRGYAEGDNRLESGDVILVPPYTNRVTLTGAVKVSGKFELLESETLADLLNYAGGFTENALNGTIKLKRISDGQKRVADILSDQYEVFTIKNGDEYTVQTVLNRYTNRVVIQGAVFRPGNYAITDNLGLADLIKKSDGLRPDAFLDRAIIRRAKEDLTFETISVNLRDVLENRQTVILQREDVVTVFSKNELKEEHFIEVLGEVNKPGVLGFADNTSLKDALLMAGGLSNAAFGGSIEVSRRLYSDDSDGFGISKTFAFTVDQSGLATEAESFILSPYDQVYVRRNPNYKKQQLVTIEGQVRSPGQYAIRTQGERISDLVNRAGGINAFAFVEGATLIRKTEFYEEPTDIEQQIDQLIKLEAKFQKTPDLLTEAEQSLLKSINEDIAELEKRRESNQNLSSFAKRERLKEVIERNALTDNIQLKQAEAIGIDLQSIINEPGSVSDLLLEDGDVLIIPKKSETVRLRGKLLYPTTTRFVKGKSLKYYINSAGGFDFRAKKKGTYVVYANGEVARTRSFLFMKFYPKPAPGAEIIVPTKPLAVPVRVQDVLAITSSLATLALVINQISN</sequence>
<gene>
    <name evidence="19" type="ORF">GCM10011340_04890</name>
</gene>
<proteinExistence type="inferred from homology"/>
<evidence type="ECO:0000256" key="14">
    <source>
        <dbReference type="ARBA" id="ARBA00023288"/>
    </source>
</evidence>
<evidence type="ECO:0000256" key="4">
    <source>
        <dbReference type="ARBA" id="ARBA00022452"/>
    </source>
</evidence>
<keyword evidence="14" id="KW-0449">Lipoprotein</keyword>
<keyword evidence="11" id="KW-0472">Membrane</keyword>
<evidence type="ECO:0000256" key="8">
    <source>
        <dbReference type="ARBA" id="ARBA00023047"/>
    </source>
</evidence>
<evidence type="ECO:0000256" key="2">
    <source>
        <dbReference type="ARBA" id="ARBA00009450"/>
    </source>
</evidence>
<dbReference type="Proteomes" id="UP000658258">
    <property type="component" value="Unassembled WGS sequence"/>
</dbReference>
<dbReference type="InterPro" id="IPR019554">
    <property type="entry name" value="Soluble_ligand-bd"/>
</dbReference>
<evidence type="ECO:0000259" key="18">
    <source>
        <dbReference type="Pfam" id="PF22461"/>
    </source>
</evidence>
<keyword evidence="10" id="KW-0626">Porin</keyword>
<evidence type="ECO:0000256" key="6">
    <source>
        <dbReference type="ARBA" id="ARBA00022692"/>
    </source>
</evidence>
<keyword evidence="8" id="KW-0625">Polysaccharide transport</keyword>
<evidence type="ECO:0000256" key="15">
    <source>
        <dbReference type="SAM" id="Coils"/>
    </source>
</evidence>
<evidence type="ECO:0000259" key="17">
    <source>
        <dbReference type="Pfam" id="PF10531"/>
    </source>
</evidence>
<evidence type="ECO:0000313" key="19">
    <source>
        <dbReference type="EMBL" id="GHE53399.1"/>
    </source>
</evidence>
<keyword evidence="12" id="KW-0564">Palmitate</keyword>
<protein>
    <submittedName>
        <fullName evidence="19">Capsule polysaccharide transporter</fullName>
    </submittedName>
</protein>
<evidence type="ECO:0000256" key="1">
    <source>
        <dbReference type="ARBA" id="ARBA00004571"/>
    </source>
</evidence>
<evidence type="ECO:0000256" key="3">
    <source>
        <dbReference type="ARBA" id="ARBA00022448"/>
    </source>
</evidence>
<dbReference type="InterPro" id="IPR049712">
    <property type="entry name" value="Poly_export"/>
</dbReference>